<feature type="region of interest" description="Disordered" evidence="4">
    <location>
        <begin position="1"/>
        <end position="108"/>
    </location>
</feature>
<dbReference type="PANTHER" id="PTHR13165">
    <property type="entry name" value="ARSENITE-RESISTANCE PROTEIN 2"/>
    <property type="match status" value="1"/>
</dbReference>
<comment type="subcellular location">
    <subcellularLocation>
        <location evidence="1">Nucleus</location>
    </subcellularLocation>
</comment>
<dbReference type="InterPro" id="IPR021933">
    <property type="entry name" value="SERRATE/Ars2_N"/>
</dbReference>
<dbReference type="Pfam" id="PF13821">
    <property type="entry name" value="DUF4187"/>
    <property type="match status" value="1"/>
</dbReference>
<feature type="compositionally biased region" description="Basic and acidic residues" evidence="4">
    <location>
        <begin position="874"/>
        <end position="891"/>
    </location>
</feature>
<proteinExistence type="inferred from homology"/>
<dbReference type="Pfam" id="PF12066">
    <property type="entry name" value="SERRATE_Ars2_N"/>
    <property type="match status" value="1"/>
</dbReference>
<dbReference type="Proteomes" id="UP000033647">
    <property type="component" value="Unassembled WGS sequence"/>
</dbReference>
<reference evidence="6 7" key="1">
    <citation type="submission" date="2015-03" db="EMBL/GenBank/DDBJ databases">
        <title>RNA-seq based gene annotation and comparative genomics of four Zymoseptoria species reveal species-specific pathogenicity related genes and transposable element activity.</title>
        <authorList>
            <person name="Grandaubert J."/>
            <person name="Bhattacharyya A."/>
            <person name="Stukenbrock E.H."/>
        </authorList>
    </citation>
    <scope>NUCLEOTIDE SEQUENCE [LARGE SCALE GENOMIC DNA]</scope>
    <source>
        <strain evidence="6 7">Zb18110</strain>
    </source>
</reference>
<feature type="domain" description="C2H2-type" evidence="5">
    <location>
        <begin position="686"/>
        <end position="709"/>
    </location>
</feature>
<dbReference type="InterPro" id="IPR013087">
    <property type="entry name" value="Znf_C2H2_type"/>
</dbReference>
<dbReference type="AlphaFoldDB" id="A0A0F4GUI5"/>
<feature type="region of interest" description="Disordered" evidence="4">
    <location>
        <begin position="827"/>
        <end position="891"/>
    </location>
</feature>
<comment type="similarity">
    <text evidence="2">Belongs to the ARS2 family.</text>
</comment>
<evidence type="ECO:0000256" key="3">
    <source>
        <dbReference type="ARBA" id="ARBA00023242"/>
    </source>
</evidence>
<evidence type="ECO:0000256" key="1">
    <source>
        <dbReference type="ARBA" id="ARBA00004123"/>
    </source>
</evidence>
<feature type="region of interest" description="Disordered" evidence="4">
    <location>
        <begin position="555"/>
        <end position="620"/>
    </location>
</feature>
<gene>
    <name evidence="6" type="ORF">TI39_contig307g00091</name>
</gene>
<keyword evidence="7" id="KW-1185">Reference proteome</keyword>
<evidence type="ECO:0000313" key="7">
    <source>
        <dbReference type="Proteomes" id="UP000033647"/>
    </source>
</evidence>
<evidence type="ECO:0000313" key="6">
    <source>
        <dbReference type="EMBL" id="KJY00899.1"/>
    </source>
</evidence>
<feature type="compositionally biased region" description="Basic and acidic residues" evidence="4">
    <location>
        <begin position="590"/>
        <end position="603"/>
    </location>
</feature>
<dbReference type="OrthoDB" id="342064at2759"/>
<accession>A0A0F4GUI5</accession>
<feature type="compositionally biased region" description="Basic and acidic residues" evidence="4">
    <location>
        <begin position="67"/>
        <end position="87"/>
    </location>
</feature>
<feature type="compositionally biased region" description="Basic and acidic residues" evidence="4">
    <location>
        <begin position="155"/>
        <end position="171"/>
    </location>
</feature>
<dbReference type="InterPro" id="IPR007042">
    <property type="entry name" value="SERRATE/Ars2_C"/>
</dbReference>
<dbReference type="InterPro" id="IPR039727">
    <property type="entry name" value="SE/Ars2"/>
</dbReference>
<dbReference type="InterPro" id="IPR025239">
    <property type="entry name" value="DUF4187"/>
</dbReference>
<evidence type="ECO:0000256" key="4">
    <source>
        <dbReference type="SAM" id="MobiDB-lite"/>
    </source>
</evidence>
<dbReference type="GO" id="GO:0016070">
    <property type="term" value="P:RNA metabolic process"/>
    <property type="evidence" value="ECO:0007669"/>
    <property type="project" value="UniProtKB-ARBA"/>
</dbReference>
<feature type="region of interest" description="Disordered" evidence="4">
    <location>
        <begin position="350"/>
        <end position="389"/>
    </location>
</feature>
<dbReference type="GO" id="GO:0016604">
    <property type="term" value="C:nuclear body"/>
    <property type="evidence" value="ECO:0007669"/>
    <property type="project" value="TreeGrafter"/>
</dbReference>
<feature type="compositionally biased region" description="Basic and acidic residues" evidence="4">
    <location>
        <begin position="11"/>
        <end position="35"/>
    </location>
</feature>
<sequence>MDEYNGYSRSPEARTREQASARPQGRERDEYRSADAYRGQRRRSPDRRRQGDRDRRRSRSPAQVDRYQPDRVRDDYVYPPRSRDEPRQRRRSSPQAIDRYVPGPEPPALLVNPLPDPMKLEFQVGFTWFAEWWRTEQRLKEEKERAKTGRAPPRVRGERETREERESERPKIQAAYDQYKENLQKSQAQAFVRMHKAEDWFRERYVPEVRDAFRAKLVDYRKGLFAQWEQDLSSGVFDEFTLEGIYKSESNGLGGIVDREEGETSAAAEVLGVGDLLPSKGGDLRDPASSQPTLLIKTIAPTVTREKFEAFAKEHLGEADGGFKHLSLSDPNPLKKCHRMGWIMLNPGSPEPQQAVAKEEKAAAPGDGEEGEEGEAMKTDQPAVPLSSSEQALQRINGKTIEDPERGNFTVHCGVHRPPEGPRKKALWDLFSASERIARDLELATRLVRKLDNELGDEYFGVAKIEERVNNLVERGLLQPVVPSKPEKDPDIIDFDVEEGEEEEEGMVDDEEVDDEELLGKKKKLDLLVEYLRRVYNFCFFCVFESDSVHELQRKCPGGHLRRPRASLTSAAKETARASASGEAFPLRNKSSDEKTENEGRLENDDETNMESPVGEKKTLMKPKIKTTQQLQRAYNWVKTFEEKILQILEPDNVNIRKLGGTPLDEGVEKELSKFVTQEDVNKFRCKIPECTKLFKGTDFWRKHVEKRHNDWYDRIRSEVELVNTYVLDPAHIAPSRSDANSNGHFPLHNHAPSGTPRGFQLNQQFPMGFPMAPGMPPAGMPGMFNPAQAMGIPGMWPAAAAMGGVGPMRNNNRGYGMNGASNGGGYRAQGPYQRNGGRGRMPSMSGGRPAMGMPEGGLGAMGPNEAVAGRSLRSYEDLDADKGETTELNY</sequence>
<evidence type="ECO:0000256" key="2">
    <source>
        <dbReference type="ARBA" id="ARBA00005407"/>
    </source>
</evidence>
<feature type="region of interest" description="Disordered" evidence="4">
    <location>
        <begin position="141"/>
        <end position="171"/>
    </location>
</feature>
<dbReference type="STRING" id="1047168.A0A0F4GUI5"/>
<organism evidence="6 7">
    <name type="scientific">Zymoseptoria brevis</name>
    <dbReference type="NCBI Taxonomy" id="1047168"/>
    <lineage>
        <taxon>Eukaryota</taxon>
        <taxon>Fungi</taxon>
        <taxon>Dikarya</taxon>
        <taxon>Ascomycota</taxon>
        <taxon>Pezizomycotina</taxon>
        <taxon>Dothideomycetes</taxon>
        <taxon>Dothideomycetidae</taxon>
        <taxon>Mycosphaerellales</taxon>
        <taxon>Mycosphaerellaceae</taxon>
        <taxon>Zymoseptoria</taxon>
    </lineage>
</organism>
<evidence type="ECO:0000259" key="5">
    <source>
        <dbReference type="PROSITE" id="PS00028"/>
    </source>
</evidence>
<comment type="caution">
    <text evidence="6">The sequence shown here is derived from an EMBL/GenBank/DDBJ whole genome shotgun (WGS) entry which is preliminary data.</text>
</comment>
<dbReference type="SMART" id="SM01173">
    <property type="entry name" value="DUF4187"/>
    <property type="match status" value="1"/>
</dbReference>
<dbReference type="Pfam" id="PF04959">
    <property type="entry name" value="ARS2"/>
    <property type="match status" value="1"/>
</dbReference>
<keyword evidence="3" id="KW-0539">Nucleus</keyword>
<dbReference type="EMBL" id="LAFY01000299">
    <property type="protein sequence ID" value="KJY00899.1"/>
    <property type="molecule type" value="Genomic_DNA"/>
</dbReference>
<dbReference type="GO" id="GO:0031047">
    <property type="term" value="P:regulatory ncRNA-mediated gene silencing"/>
    <property type="evidence" value="ECO:0007669"/>
    <property type="project" value="UniProtKB-ARBA"/>
</dbReference>
<dbReference type="PANTHER" id="PTHR13165:SF0">
    <property type="entry name" value="SERRATE RNA EFFECTOR MOLECULE HOMOLOG"/>
    <property type="match status" value="1"/>
</dbReference>
<dbReference type="PROSITE" id="PS00028">
    <property type="entry name" value="ZINC_FINGER_C2H2_1"/>
    <property type="match status" value="1"/>
</dbReference>
<name>A0A0F4GUI5_9PEZI</name>
<protein>
    <submittedName>
        <fullName evidence="6">Arsenite resistance protein ars2</fullName>
    </submittedName>
</protein>